<keyword evidence="7" id="KW-0739">Sodium transport</keyword>
<keyword evidence="7" id="KW-0915">Sodium</keyword>
<dbReference type="EMBL" id="DRXW01000283">
    <property type="protein sequence ID" value="HHR34222.1"/>
    <property type="molecule type" value="Genomic_DNA"/>
</dbReference>
<feature type="transmembrane region" description="Helical" evidence="8">
    <location>
        <begin position="209"/>
        <end position="236"/>
    </location>
</feature>
<keyword evidence="2 7" id="KW-1003">Cell membrane</keyword>
<dbReference type="GO" id="GO:0016829">
    <property type="term" value="F:lyase activity"/>
    <property type="evidence" value="ECO:0007669"/>
    <property type="project" value="InterPro"/>
</dbReference>
<keyword evidence="3 8" id="KW-0812">Transmembrane</keyword>
<evidence type="ECO:0000256" key="8">
    <source>
        <dbReference type="SAM" id="Phobius"/>
    </source>
</evidence>
<feature type="transmembrane region" description="Helical" evidence="8">
    <location>
        <begin position="283"/>
        <end position="303"/>
    </location>
</feature>
<proteinExistence type="predicted"/>
<keyword evidence="7" id="KW-0813">Transport</keyword>
<keyword evidence="4" id="KW-1278">Translocase</keyword>
<dbReference type="NCBIfam" id="TIGR01109">
    <property type="entry name" value="Na_pump_decarbB"/>
    <property type="match status" value="1"/>
</dbReference>
<feature type="transmembrane region" description="Helical" evidence="8">
    <location>
        <begin position="108"/>
        <end position="132"/>
    </location>
</feature>
<dbReference type="GO" id="GO:0006814">
    <property type="term" value="P:sodium ion transport"/>
    <property type="evidence" value="ECO:0007669"/>
    <property type="project" value="UniProtKB-UniRule"/>
</dbReference>
<feature type="transmembrane region" description="Helical" evidence="8">
    <location>
        <begin position="346"/>
        <end position="373"/>
    </location>
</feature>
<keyword evidence="7" id="KW-0406">Ion transport</keyword>
<evidence type="ECO:0000256" key="7">
    <source>
        <dbReference type="PIRNR" id="PIRNR015658"/>
    </source>
</evidence>
<protein>
    <submittedName>
        <fullName evidence="9">Sodium ion-translocating decarboxylase subunit beta</fullName>
    </submittedName>
</protein>
<dbReference type="InterPro" id="IPR005661">
    <property type="entry name" value="OadB_MmdB"/>
</dbReference>
<dbReference type="GO" id="GO:0005886">
    <property type="term" value="C:plasma membrane"/>
    <property type="evidence" value="ECO:0007669"/>
    <property type="project" value="UniProtKB-SubCell"/>
</dbReference>
<accession>A0A7C5U5K0</accession>
<gene>
    <name evidence="9" type="ORF">ENM46_04685</name>
</gene>
<reference evidence="9" key="1">
    <citation type="journal article" date="2020" name="mSystems">
        <title>Genome- and Community-Level Interaction Insights into Carbon Utilization and Element Cycling Functions of Hydrothermarchaeota in Hydrothermal Sediment.</title>
        <authorList>
            <person name="Zhou Z."/>
            <person name="Liu Y."/>
            <person name="Xu W."/>
            <person name="Pan J."/>
            <person name="Luo Z.H."/>
            <person name="Li M."/>
        </authorList>
    </citation>
    <scope>NUCLEOTIDE SEQUENCE [LARGE SCALE GENOMIC DNA]</scope>
    <source>
        <strain evidence="9">SpSt-1088</strain>
    </source>
</reference>
<dbReference type="PIRSF" id="PIRSF015658">
    <property type="entry name" value="MmdB_OadB"/>
    <property type="match status" value="1"/>
</dbReference>
<evidence type="ECO:0000256" key="5">
    <source>
        <dbReference type="ARBA" id="ARBA00022989"/>
    </source>
</evidence>
<feature type="transmembrane region" description="Helical" evidence="8">
    <location>
        <begin position="70"/>
        <end position="96"/>
    </location>
</feature>
<comment type="subcellular location">
    <subcellularLocation>
        <location evidence="1">Cell membrane</location>
        <topology evidence="1">Multi-pass membrane protein</topology>
    </subcellularLocation>
</comment>
<dbReference type="PANTHER" id="PTHR35806:SF1">
    <property type="entry name" value="OXALOACETATE DECARBOXYLASE BETA CHAIN 2"/>
    <property type="match status" value="1"/>
</dbReference>
<dbReference type="AlphaFoldDB" id="A0A7C5U5K0"/>
<dbReference type="PANTHER" id="PTHR35806">
    <property type="entry name" value="OXALOACETATE DECARBOXYLASE BETA CHAIN 2"/>
    <property type="match status" value="1"/>
</dbReference>
<feature type="transmembrane region" description="Helical" evidence="8">
    <location>
        <begin position="38"/>
        <end position="58"/>
    </location>
</feature>
<evidence type="ECO:0000313" key="9">
    <source>
        <dbReference type="EMBL" id="HHR34222.1"/>
    </source>
</evidence>
<organism evidence="9">
    <name type="scientific">Fervidobacterium nodosum</name>
    <dbReference type="NCBI Taxonomy" id="2424"/>
    <lineage>
        <taxon>Bacteria</taxon>
        <taxon>Thermotogati</taxon>
        <taxon>Thermotogota</taxon>
        <taxon>Thermotogae</taxon>
        <taxon>Thermotogales</taxon>
        <taxon>Fervidobacteriaceae</taxon>
        <taxon>Fervidobacterium</taxon>
    </lineage>
</organism>
<comment type="caution">
    <text evidence="9">The sequence shown here is derived from an EMBL/GenBank/DDBJ whole genome shotgun (WGS) entry which is preliminary data.</text>
</comment>
<evidence type="ECO:0000256" key="3">
    <source>
        <dbReference type="ARBA" id="ARBA00022692"/>
    </source>
</evidence>
<feature type="transmembrane region" description="Helical" evidence="8">
    <location>
        <begin position="6"/>
        <end position="31"/>
    </location>
</feature>
<feature type="transmembrane region" description="Helical" evidence="8">
    <location>
        <begin position="315"/>
        <end position="334"/>
    </location>
</feature>
<evidence type="ECO:0000256" key="1">
    <source>
        <dbReference type="ARBA" id="ARBA00004651"/>
    </source>
</evidence>
<feature type="transmembrane region" description="Helical" evidence="8">
    <location>
        <begin position="168"/>
        <end position="188"/>
    </location>
</feature>
<name>A0A7C5U5K0_9BACT</name>
<evidence type="ECO:0000256" key="4">
    <source>
        <dbReference type="ARBA" id="ARBA00022967"/>
    </source>
</evidence>
<keyword evidence="6 7" id="KW-0472">Membrane</keyword>
<evidence type="ECO:0000256" key="2">
    <source>
        <dbReference type="ARBA" id="ARBA00022475"/>
    </source>
</evidence>
<dbReference type="Pfam" id="PF03977">
    <property type="entry name" value="OAD_beta"/>
    <property type="match status" value="1"/>
</dbReference>
<sequence>MLSVFYNGILSVTFGNIVMIVIGLTLLYLGIKKEYEPALLIPIGFSTILVNIPFSSAIDQIVDGVLHRGVLNIFFDIGIITEIFPLLIFIAVGAMIDFGPLLENPVMFLFGAAAQFGIFATMVVATLLGFSIKEAASIGIIGAADGPTSIYVAGRFAKDLLGPISVAAYSYMSLVPIIQPAVIKLLTTREERKIKMEPKSVKMDKKVKIIFPIAVTVVSGLLAPSSTTLVGFLMFGNLLKECGVLNSIAKSAQNELANLVTILLGLSIGSTMTAEKFLRPQTLFILLLGLVAFIFDTAGGVLFAKFLNLFLKRKINPMIGAAGISAFPMSARVIHQLGRSEDPTNYLLMHAVGANVAGQIGSVLAGGILIALVGQL</sequence>
<evidence type="ECO:0000256" key="6">
    <source>
        <dbReference type="ARBA" id="ARBA00023136"/>
    </source>
</evidence>
<keyword evidence="5 8" id="KW-1133">Transmembrane helix</keyword>